<keyword evidence="3" id="KW-0282">Flagellum</keyword>
<proteinExistence type="predicted"/>
<feature type="region of interest" description="Disordered" evidence="1">
    <location>
        <begin position="190"/>
        <end position="260"/>
    </location>
</feature>
<name>A0A6N8F845_PAEMA</name>
<evidence type="ECO:0000256" key="1">
    <source>
        <dbReference type="SAM" id="MobiDB-lite"/>
    </source>
</evidence>
<dbReference type="Proteomes" id="UP000442469">
    <property type="component" value="Unassembled WGS sequence"/>
</dbReference>
<dbReference type="InterPro" id="IPR038610">
    <property type="entry name" value="FliK-like_C_sf"/>
</dbReference>
<sequence length="477" mass="49833">MGQSVSINSGTAAGALVYTVGGNGVSAVAGQGNGQSFDQKLVSMLLGNAGLGTGQANAQLLNLAGLQSGGSTQEENANDSLLSMIEGLLQQLPKLDDALEDNPSLLEALQGWLQSFQSLIMPQAEKSGGDGNAEILVLAQQPETVRFAVQDALVQLLTAQADAQQVAGASNVTAPPQIQALLDSLQNVLDSVPDSSEPAQTSGKTAELPSVHNLVSGNKPAETNSQGNMGQHGNDGSLKGENPQAAAVSQPKAESGKSQFSVAAGVAEAAGEISVVETEPTDNADADSPLQPGSVVTAGQLALRDAGVAAVKHTPRPVPVENFAKEMSGFLVNKLEIVKLQGVSEAKISLYPEHLGQVDVRITMQGGQLTAHFMTEHAFAKESLEQQMSQLRSALQSQGLQVNKLEVTQNTALSSHMYHDGQQSGSGAGQQQQSERRRTQVEEDALATRDLSEEWNAWIAEVREKEQGFGSSFSARA</sequence>
<dbReference type="CDD" id="cd17470">
    <property type="entry name" value="T3SS_Flik_C"/>
    <property type="match status" value="1"/>
</dbReference>
<keyword evidence="3" id="KW-0966">Cell projection</keyword>
<keyword evidence="3" id="KW-0969">Cilium</keyword>
<feature type="compositionally biased region" description="Basic and acidic residues" evidence="1">
    <location>
        <begin position="434"/>
        <end position="448"/>
    </location>
</feature>
<comment type="caution">
    <text evidence="3">The sequence shown here is derived from an EMBL/GenBank/DDBJ whole genome shotgun (WGS) entry which is preliminary data.</text>
</comment>
<dbReference type="RefSeq" id="WP_155621505.1">
    <property type="nucleotide sequence ID" value="NZ_WNZZ01000046.1"/>
</dbReference>
<dbReference type="InterPro" id="IPR052563">
    <property type="entry name" value="FliK"/>
</dbReference>
<dbReference type="Pfam" id="PF02120">
    <property type="entry name" value="Flg_hook"/>
    <property type="match status" value="1"/>
</dbReference>
<evidence type="ECO:0000313" key="4">
    <source>
        <dbReference type="Proteomes" id="UP000442469"/>
    </source>
</evidence>
<organism evidence="3 4">
    <name type="scientific">Paenibacillus macerans</name>
    <name type="common">Bacillus macerans</name>
    <dbReference type="NCBI Taxonomy" id="44252"/>
    <lineage>
        <taxon>Bacteria</taxon>
        <taxon>Bacillati</taxon>
        <taxon>Bacillota</taxon>
        <taxon>Bacilli</taxon>
        <taxon>Bacillales</taxon>
        <taxon>Paenibacillaceae</taxon>
        <taxon>Paenibacillus</taxon>
    </lineage>
</organism>
<feature type="compositionally biased region" description="Polar residues" evidence="1">
    <location>
        <begin position="190"/>
        <end position="204"/>
    </location>
</feature>
<protein>
    <submittedName>
        <fullName evidence="3">Flagellar hook-length control protein FliK</fullName>
    </submittedName>
</protein>
<dbReference type="EMBL" id="WNZZ01000046">
    <property type="protein sequence ID" value="MUG26522.1"/>
    <property type="molecule type" value="Genomic_DNA"/>
</dbReference>
<dbReference type="PANTHER" id="PTHR37533">
    <property type="entry name" value="FLAGELLAR HOOK-LENGTH CONTROL PROTEIN"/>
    <property type="match status" value="1"/>
</dbReference>
<dbReference type="Gene3D" id="3.30.750.140">
    <property type="match status" value="1"/>
</dbReference>
<evidence type="ECO:0000313" key="3">
    <source>
        <dbReference type="EMBL" id="MUG26522.1"/>
    </source>
</evidence>
<feature type="compositionally biased region" description="Low complexity" evidence="1">
    <location>
        <begin position="421"/>
        <end position="433"/>
    </location>
</feature>
<dbReference type="PANTHER" id="PTHR37533:SF2">
    <property type="entry name" value="FLAGELLAR HOOK-LENGTH CONTROL PROTEIN"/>
    <property type="match status" value="1"/>
</dbReference>
<reference evidence="3 4" key="1">
    <citation type="submission" date="2019-11" db="EMBL/GenBank/DDBJ databases">
        <title>Draft genome sequences of five Paenibacillus species of dairy origin.</title>
        <authorList>
            <person name="Olajide A.M."/>
            <person name="Chen S."/>
            <person name="Lapointe G."/>
        </authorList>
    </citation>
    <scope>NUCLEOTIDE SEQUENCE [LARGE SCALE GENOMIC DNA]</scope>
    <source>
        <strain evidence="3 4">3CT49</strain>
    </source>
</reference>
<feature type="compositionally biased region" description="Polar residues" evidence="1">
    <location>
        <begin position="213"/>
        <end position="231"/>
    </location>
</feature>
<dbReference type="InterPro" id="IPR021136">
    <property type="entry name" value="Flagellar_hook_control-like_C"/>
</dbReference>
<feature type="domain" description="Flagellar hook-length control protein-like C-terminal" evidence="2">
    <location>
        <begin position="341"/>
        <end position="411"/>
    </location>
</feature>
<gene>
    <name evidence="3" type="ORF">GNQ08_29785</name>
</gene>
<feature type="region of interest" description="Disordered" evidence="1">
    <location>
        <begin position="417"/>
        <end position="448"/>
    </location>
</feature>
<dbReference type="AlphaFoldDB" id="A0A6N8F845"/>
<accession>A0A6N8F845</accession>
<evidence type="ECO:0000259" key="2">
    <source>
        <dbReference type="Pfam" id="PF02120"/>
    </source>
</evidence>